<reference evidence="4 6" key="1">
    <citation type="submission" date="2018-09" db="EMBL/GenBank/DDBJ databases">
        <title>Genomic investigation of the strawberry pathogen Phytophthora fragariae indicates pathogenicity is determined by transcriptional variation in three key races.</title>
        <authorList>
            <person name="Adams T.M."/>
            <person name="Armitage A.D."/>
            <person name="Sobczyk M.K."/>
            <person name="Bates H.J."/>
            <person name="Dunwell J.M."/>
            <person name="Nellist C.F."/>
            <person name="Harrison R.J."/>
        </authorList>
    </citation>
    <scope>NUCLEOTIDE SEQUENCE [LARGE SCALE GENOMIC DNA]</scope>
    <source>
        <strain evidence="2 4">SCRP249</strain>
        <strain evidence="1 6">SCRP324</strain>
        <strain evidence="3 5">SCRP333</strain>
    </source>
</reference>
<evidence type="ECO:0000313" key="1">
    <source>
        <dbReference type="EMBL" id="KAE8992299.1"/>
    </source>
</evidence>
<protein>
    <submittedName>
        <fullName evidence="1">Uncharacterized protein</fullName>
    </submittedName>
</protein>
<accession>A0A6A3JAX6</accession>
<dbReference type="EMBL" id="QXFV01000074">
    <property type="protein sequence ID" value="KAE9050609.1"/>
    <property type="molecule type" value="Genomic_DNA"/>
</dbReference>
<keyword evidence="5" id="KW-1185">Reference proteome</keyword>
<evidence type="ECO:0000313" key="6">
    <source>
        <dbReference type="Proteomes" id="UP000435112"/>
    </source>
</evidence>
<dbReference type="EMBL" id="QXFT01000076">
    <property type="protein sequence ID" value="KAE9356243.1"/>
    <property type="molecule type" value="Genomic_DNA"/>
</dbReference>
<name>A0A6A3JAX6_9STRA</name>
<comment type="caution">
    <text evidence="1">The sequence shown here is derived from an EMBL/GenBank/DDBJ whole genome shotgun (WGS) entry which is preliminary data.</text>
</comment>
<evidence type="ECO:0000313" key="5">
    <source>
        <dbReference type="Proteomes" id="UP000434957"/>
    </source>
</evidence>
<dbReference type="EMBL" id="QXFU01001980">
    <property type="protein sequence ID" value="KAE8992299.1"/>
    <property type="molecule type" value="Genomic_DNA"/>
</dbReference>
<evidence type="ECO:0000313" key="2">
    <source>
        <dbReference type="EMBL" id="KAE9050609.1"/>
    </source>
</evidence>
<sequence>MIRRMASPPARVVFIARALGQHLFGACTVWLAARAAYGQACYMYHICPVP</sequence>
<dbReference type="Proteomes" id="UP000429607">
    <property type="component" value="Unassembled WGS sequence"/>
</dbReference>
<proteinExistence type="predicted"/>
<dbReference type="AlphaFoldDB" id="A0A6A3JAX6"/>
<gene>
    <name evidence="2" type="ORF">PR001_g2240</name>
    <name evidence="1" type="ORF">PR002_g20589</name>
    <name evidence="3" type="ORF">PR003_g2434</name>
</gene>
<dbReference type="Proteomes" id="UP000435112">
    <property type="component" value="Unassembled WGS sequence"/>
</dbReference>
<dbReference type="Proteomes" id="UP000434957">
    <property type="component" value="Unassembled WGS sequence"/>
</dbReference>
<evidence type="ECO:0000313" key="4">
    <source>
        <dbReference type="Proteomes" id="UP000429607"/>
    </source>
</evidence>
<evidence type="ECO:0000313" key="3">
    <source>
        <dbReference type="EMBL" id="KAE9356243.1"/>
    </source>
</evidence>
<organism evidence="1 6">
    <name type="scientific">Phytophthora rubi</name>
    <dbReference type="NCBI Taxonomy" id="129364"/>
    <lineage>
        <taxon>Eukaryota</taxon>
        <taxon>Sar</taxon>
        <taxon>Stramenopiles</taxon>
        <taxon>Oomycota</taxon>
        <taxon>Peronosporomycetes</taxon>
        <taxon>Peronosporales</taxon>
        <taxon>Peronosporaceae</taxon>
        <taxon>Phytophthora</taxon>
    </lineage>
</organism>